<dbReference type="CDD" id="cd03224">
    <property type="entry name" value="ABC_TM1139_LivF_branched"/>
    <property type="match status" value="1"/>
</dbReference>
<evidence type="ECO:0000256" key="1">
    <source>
        <dbReference type="ARBA" id="ARBA00005417"/>
    </source>
</evidence>
<reference evidence="8" key="1">
    <citation type="submission" date="2017-06" db="EMBL/GenBank/DDBJ databases">
        <authorList>
            <person name="Varghese N."/>
            <person name="Submissions S."/>
        </authorList>
    </citation>
    <scope>NUCLEOTIDE SEQUENCE [LARGE SCALE GENOMIC DNA]</scope>
    <source>
        <strain evidence="8">DSM 22348</strain>
    </source>
</reference>
<dbReference type="InterPro" id="IPR003439">
    <property type="entry name" value="ABC_transporter-like_ATP-bd"/>
</dbReference>
<keyword evidence="5" id="KW-0029">Amino-acid transport</keyword>
<dbReference type="Proteomes" id="UP000198407">
    <property type="component" value="Unassembled WGS sequence"/>
</dbReference>
<dbReference type="GO" id="GO:0015807">
    <property type="term" value="P:L-amino acid transport"/>
    <property type="evidence" value="ECO:0007669"/>
    <property type="project" value="TreeGrafter"/>
</dbReference>
<comment type="similarity">
    <text evidence="1">Belongs to the ABC transporter superfamily.</text>
</comment>
<dbReference type="EMBL" id="FZOL01000033">
    <property type="protein sequence ID" value="SNT26592.1"/>
    <property type="molecule type" value="Genomic_DNA"/>
</dbReference>
<keyword evidence="4 7" id="KW-0067">ATP-binding</keyword>
<dbReference type="SUPFAM" id="SSF52540">
    <property type="entry name" value="P-loop containing nucleoside triphosphate hydrolases"/>
    <property type="match status" value="1"/>
</dbReference>
<dbReference type="STRING" id="1215104.GCA_000730585_00591"/>
<dbReference type="GO" id="GO:0016887">
    <property type="term" value="F:ATP hydrolysis activity"/>
    <property type="evidence" value="ECO:0007669"/>
    <property type="project" value="InterPro"/>
</dbReference>
<evidence type="ECO:0000256" key="3">
    <source>
        <dbReference type="ARBA" id="ARBA00022741"/>
    </source>
</evidence>
<dbReference type="InterPro" id="IPR017871">
    <property type="entry name" value="ABC_transporter-like_CS"/>
</dbReference>
<dbReference type="SMART" id="SM00382">
    <property type="entry name" value="AAA"/>
    <property type="match status" value="1"/>
</dbReference>
<sequence>MTRLLDVRNLSISHGKVEAVRNLDLHLDEGRIVSLIGPNGAGKTTLMAALIGLLPSRGEIVYADRPLLAHHDVARRIDLGMALVPESRELFGLMSVEDNLRLGAFSRHRQGHRDHEQTLEEVFGLFPRMRERRDQAACTLSGGERQMLAIGRALMAKPRLLLLDEPSLGLAPRVIGEIFEIFKTLRERGVSILLVEQNARAALKISDYGYVLETGDIVLRGEAGDLARNPRVVESYLGRKPTTEAARATGT</sequence>
<evidence type="ECO:0000313" key="8">
    <source>
        <dbReference type="Proteomes" id="UP000198407"/>
    </source>
</evidence>
<dbReference type="Gene3D" id="3.40.50.300">
    <property type="entry name" value="P-loop containing nucleotide triphosphate hydrolases"/>
    <property type="match status" value="1"/>
</dbReference>
<gene>
    <name evidence="7" type="ORF">SAMN05444352_13315</name>
</gene>
<dbReference type="GO" id="GO:0005524">
    <property type="term" value="F:ATP binding"/>
    <property type="evidence" value="ECO:0007669"/>
    <property type="project" value="UniProtKB-KW"/>
</dbReference>
<dbReference type="InterPro" id="IPR052156">
    <property type="entry name" value="BCAA_Transport_ATP-bd_LivF"/>
</dbReference>
<dbReference type="Pfam" id="PF00005">
    <property type="entry name" value="ABC_tran"/>
    <property type="match status" value="1"/>
</dbReference>
<evidence type="ECO:0000259" key="6">
    <source>
        <dbReference type="PROSITE" id="PS50893"/>
    </source>
</evidence>
<evidence type="ECO:0000256" key="4">
    <source>
        <dbReference type="ARBA" id="ARBA00022840"/>
    </source>
</evidence>
<dbReference type="OrthoDB" id="9776369at2"/>
<dbReference type="AlphaFoldDB" id="A0A239L9D1"/>
<evidence type="ECO:0000256" key="5">
    <source>
        <dbReference type="ARBA" id="ARBA00022970"/>
    </source>
</evidence>
<dbReference type="GO" id="GO:0015658">
    <property type="term" value="F:branched-chain amino acid transmembrane transporter activity"/>
    <property type="evidence" value="ECO:0007669"/>
    <property type="project" value="TreeGrafter"/>
</dbReference>
<dbReference type="PROSITE" id="PS00211">
    <property type="entry name" value="ABC_TRANSPORTER_1"/>
    <property type="match status" value="1"/>
</dbReference>
<accession>A0A239L9D1</accession>
<dbReference type="InterPro" id="IPR003593">
    <property type="entry name" value="AAA+_ATPase"/>
</dbReference>
<name>A0A239L9D1_9PSED</name>
<evidence type="ECO:0000313" key="7">
    <source>
        <dbReference type="EMBL" id="SNT26592.1"/>
    </source>
</evidence>
<dbReference type="InterPro" id="IPR027417">
    <property type="entry name" value="P-loop_NTPase"/>
</dbReference>
<dbReference type="PANTHER" id="PTHR43820:SF6">
    <property type="entry name" value="ABC TRANSPORTER ATP-BINDING PROTEIN"/>
    <property type="match status" value="1"/>
</dbReference>
<dbReference type="PROSITE" id="PS50893">
    <property type="entry name" value="ABC_TRANSPORTER_2"/>
    <property type="match status" value="1"/>
</dbReference>
<organism evidence="7 8">
    <name type="scientific">Pseudomonas japonica</name>
    <dbReference type="NCBI Taxonomy" id="256466"/>
    <lineage>
        <taxon>Bacteria</taxon>
        <taxon>Pseudomonadati</taxon>
        <taxon>Pseudomonadota</taxon>
        <taxon>Gammaproteobacteria</taxon>
        <taxon>Pseudomonadales</taxon>
        <taxon>Pseudomonadaceae</taxon>
        <taxon>Pseudomonas</taxon>
    </lineage>
</organism>
<protein>
    <submittedName>
        <fullName evidence="7">Amino acid/amide ABC transporter ATP-binding protein 2, HAAT family</fullName>
    </submittedName>
</protein>
<proteinExistence type="inferred from homology"/>
<keyword evidence="8" id="KW-1185">Reference proteome</keyword>
<feature type="domain" description="ABC transporter" evidence="6">
    <location>
        <begin position="5"/>
        <end position="239"/>
    </location>
</feature>
<evidence type="ECO:0000256" key="2">
    <source>
        <dbReference type="ARBA" id="ARBA00022448"/>
    </source>
</evidence>
<dbReference type="RefSeq" id="WP_042129523.1">
    <property type="nucleotide sequence ID" value="NZ_FZOL01000033.1"/>
</dbReference>
<dbReference type="PANTHER" id="PTHR43820">
    <property type="entry name" value="HIGH-AFFINITY BRANCHED-CHAIN AMINO ACID TRANSPORT ATP-BINDING PROTEIN LIVF"/>
    <property type="match status" value="1"/>
</dbReference>
<keyword evidence="2" id="KW-0813">Transport</keyword>
<keyword evidence="3" id="KW-0547">Nucleotide-binding</keyword>